<accession>A0A921SZ75</accession>
<dbReference type="SUPFAM" id="SSF47413">
    <property type="entry name" value="lambda repressor-like DNA-binding domains"/>
    <property type="match status" value="1"/>
</dbReference>
<dbReference type="AlphaFoldDB" id="A0A921SZ75"/>
<sequence length="71" mass="8249">MGSRILKSKRILFNLTQEEIAKELGITVKSYNLKENGKREFTLYEAKNIINLLKLNLKEVNDIFFNSSISK</sequence>
<evidence type="ECO:0000313" key="3">
    <source>
        <dbReference type="Proteomes" id="UP000776700"/>
    </source>
</evidence>
<feature type="domain" description="HTH cro/C1-type" evidence="1">
    <location>
        <begin position="6"/>
        <end position="60"/>
    </location>
</feature>
<name>A0A921SZ75_9FIRM</name>
<dbReference type="InterPro" id="IPR001387">
    <property type="entry name" value="Cro/C1-type_HTH"/>
</dbReference>
<dbReference type="PROSITE" id="PS50943">
    <property type="entry name" value="HTH_CROC1"/>
    <property type="match status" value="1"/>
</dbReference>
<dbReference type="GO" id="GO:0003677">
    <property type="term" value="F:DNA binding"/>
    <property type="evidence" value="ECO:0007669"/>
    <property type="project" value="InterPro"/>
</dbReference>
<dbReference type="Gene3D" id="1.10.260.40">
    <property type="entry name" value="lambda repressor-like DNA-binding domains"/>
    <property type="match status" value="1"/>
</dbReference>
<reference evidence="2" key="2">
    <citation type="submission" date="2021-09" db="EMBL/GenBank/DDBJ databases">
        <authorList>
            <person name="Gilroy R."/>
        </authorList>
    </citation>
    <scope>NUCLEOTIDE SEQUENCE</scope>
    <source>
        <strain evidence="2">1277</strain>
    </source>
</reference>
<evidence type="ECO:0000313" key="2">
    <source>
        <dbReference type="EMBL" id="HJG96267.1"/>
    </source>
</evidence>
<dbReference type="CDD" id="cd00093">
    <property type="entry name" value="HTH_XRE"/>
    <property type="match status" value="1"/>
</dbReference>
<comment type="caution">
    <text evidence="2">The sequence shown here is derived from an EMBL/GenBank/DDBJ whole genome shotgun (WGS) entry which is preliminary data.</text>
</comment>
<evidence type="ECO:0000259" key="1">
    <source>
        <dbReference type="PROSITE" id="PS50943"/>
    </source>
</evidence>
<dbReference type="Pfam" id="PF01381">
    <property type="entry name" value="HTH_3"/>
    <property type="match status" value="1"/>
</dbReference>
<organism evidence="2 3">
    <name type="scientific">Romboutsia timonensis</name>
    <dbReference type="NCBI Taxonomy" id="1776391"/>
    <lineage>
        <taxon>Bacteria</taxon>
        <taxon>Bacillati</taxon>
        <taxon>Bacillota</taxon>
        <taxon>Clostridia</taxon>
        <taxon>Peptostreptococcales</taxon>
        <taxon>Peptostreptococcaceae</taxon>
        <taxon>Romboutsia</taxon>
    </lineage>
</organism>
<dbReference type="InterPro" id="IPR010982">
    <property type="entry name" value="Lambda_DNA-bd_dom_sf"/>
</dbReference>
<gene>
    <name evidence="2" type="ORF">K8V90_04090</name>
</gene>
<dbReference type="SMART" id="SM00530">
    <property type="entry name" value="HTH_XRE"/>
    <property type="match status" value="1"/>
</dbReference>
<dbReference type="Proteomes" id="UP000776700">
    <property type="component" value="Unassembled WGS sequence"/>
</dbReference>
<reference evidence="2" key="1">
    <citation type="journal article" date="2021" name="PeerJ">
        <title>Extensive microbial diversity within the chicken gut microbiome revealed by metagenomics and culture.</title>
        <authorList>
            <person name="Gilroy R."/>
            <person name="Ravi A."/>
            <person name="Getino M."/>
            <person name="Pursley I."/>
            <person name="Horton D.L."/>
            <person name="Alikhan N.F."/>
            <person name="Baker D."/>
            <person name="Gharbi K."/>
            <person name="Hall N."/>
            <person name="Watson M."/>
            <person name="Adriaenssens E.M."/>
            <person name="Foster-Nyarko E."/>
            <person name="Jarju S."/>
            <person name="Secka A."/>
            <person name="Antonio M."/>
            <person name="Oren A."/>
            <person name="Chaudhuri R.R."/>
            <person name="La Ragione R."/>
            <person name="Hildebrand F."/>
            <person name="Pallen M.J."/>
        </authorList>
    </citation>
    <scope>NUCLEOTIDE SEQUENCE</scope>
    <source>
        <strain evidence="2">1277</strain>
    </source>
</reference>
<proteinExistence type="predicted"/>
<protein>
    <submittedName>
        <fullName evidence="2">Helix-turn-helix domain-containing protein</fullName>
    </submittedName>
</protein>
<dbReference type="EMBL" id="DYUB01000134">
    <property type="protein sequence ID" value="HJG96267.1"/>
    <property type="molecule type" value="Genomic_DNA"/>
</dbReference>